<name>A0A7X5Y6D9_9SPHN</name>
<dbReference type="EMBL" id="JAATJC010000001">
    <property type="protein sequence ID" value="NJC04750.1"/>
    <property type="molecule type" value="Genomic_DNA"/>
</dbReference>
<dbReference type="GO" id="GO:0052689">
    <property type="term" value="F:carboxylic ester hydrolase activity"/>
    <property type="evidence" value="ECO:0007669"/>
    <property type="project" value="TreeGrafter"/>
</dbReference>
<dbReference type="Pfam" id="PF12697">
    <property type="entry name" value="Abhydrolase_6"/>
    <property type="match status" value="1"/>
</dbReference>
<dbReference type="SUPFAM" id="SSF53474">
    <property type="entry name" value="alpha/beta-Hydrolases"/>
    <property type="match status" value="1"/>
</dbReference>
<accession>A0A7X5Y6D9</accession>
<feature type="domain" description="AB hydrolase-1" evidence="2">
    <location>
        <begin position="47"/>
        <end position="281"/>
    </location>
</feature>
<evidence type="ECO:0000313" key="4">
    <source>
        <dbReference type="Proteomes" id="UP000558192"/>
    </source>
</evidence>
<dbReference type="RefSeq" id="WP_245197819.1">
    <property type="nucleotide sequence ID" value="NZ_JAATJC010000001.1"/>
</dbReference>
<proteinExistence type="predicted"/>
<dbReference type="InterPro" id="IPR000073">
    <property type="entry name" value="AB_hydrolase_1"/>
</dbReference>
<comment type="caution">
    <text evidence="3">The sequence shown here is derived from an EMBL/GenBank/DDBJ whole genome shotgun (WGS) entry which is preliminary data.</text>
</comment>
<dbReference type="PANTHER" id="PTHR43265">
    <property type="entry name" value="ESTERASE ESTD"/>
    <property type="match status" value="1"/>
</dbReference>
<dbReference type="Proteomes" id="UP000558192">
    <property type="component" value="Unassembled WGS sequence"/>
</dbReference>
<dbReference type="AlphaFoldDB" id="A0A7X5Y6D9"/>
<dbReference type="InterPro" id="IPR053145">
    <property type="entry name" value="AB_hydrolase_Est10"/>
</dbReference>
<keyword evidence="4" id="KW-1185">Reference proteome</keyword>
<feature type="signal peptide" evidence="1">
    <location>
        <begin position="1"/>
        <end position="19"/>
    </location>
</feature>
<dbReference type="Gene3D" id="3.40.50.1820">
    <property type="entry name" value="alpha/beta hydrolase"/>
    <property type="match status" value="1"/>
</dbReference>
<keyword evidence="1" id="KW-0732">Signal</keyword>
<evidence type="ECO:0000259" key="2">
    <source>
        <dbReference type="Pfam" id="PF12697"/>
    </source>
</evidence>
<reference evidence="3 4" key="1">
    <citation type="submission" date="2020-03" db="EMBL/GenBank/DDBJ databases">
        <title>Genomic Encyclopedia of Type Strains, Phase IV (KMG-IV): sequencing the most valuable type-strain genomes for metagenomic binning, comparative biology and taxonomic classification.</title>
        <authorList>
            <person name="Goeker M."/>
        </authorList>
    </citation>
    <scope>NUCLEOTIDE SEQUENCE [LARGE SCALE GENOMIC DNA]</scope>
    <source>
        <strain evidence="3 4">DSM 16846</strain>
    </source>
</reference>
<dbReference type="InterPro" id="IPR029058">
    <property type="entry name" value="AB_hydrolase_fold"/>
</dbReference>
<protein>
    <recommendedName>
        <fullName evidence="2">AB hydrolase-1 domain-containing protein</fullName>
    </recommendedName>
</protein>
<evidence type="ECO:0000313" key="3">
    <source>
        <dbReference type="EMBL" id="NJC04750.1"/>
    </source>
</evidence>
<organism evidence="3 4">
    <name type="scientific">Sphingomonas kaistensis</name>
    <dbReference type="NCBI Taxonomy" id="298708"/>
    <lineage>
        <taxon>Bacteria</taxon>
        <taxon>Pseudomonadati</taxon>
        <taxon>Pseudomonadota</taxon>
        <taxon>Alphaproteobacteria</taxon>
        <taxon>Sphingomonadales</taxon>
        <taxon>Sphingomonadaceae</taxon>
        <taxon>Sphingomonas</taxon>
    </lineage>
</organism>
<dbReference type="PANTHER" id="PTHR43265:SF1">
    <property type="entry name" value="ESTERASE ESTD"/>
    <property type="match status" value="1"/>
</dbReference>
<sequence length="312" mass="31910">MLSLLLAAAAVLAAAPPVATEVKAGPNDALAGTLLKPAGKARAAMIIIPGSGPTDRDGNNPAGIKAASYRKLAEALAARGVATVRIDKRGMFGSAAAGNPNAATFAAYDADTSAWVEAARKATGQKCIWVAGHSEGGLVAMRAGNAPNVCGVVLLATPGERLGDTIRKQLRANPALAPYLPPAERALAELEAGRKVSVEGILPALGQSLFNPAVQGFMIELLAQDPPKLATAVKRPMLIVQGGHDVQVGTGNGEVLKKAAPKATYVLFPAMNHVLTDAPADRSQNLATYAEIDRPLTPGLADRVAAFVTGAK</sequence>
<feature type="chain" id="PRO_5031550415" description="AB hydrolase-1 domain-containing protein" evidence="1">
    <location>
        <begin position="20"/>
        <end position="312"/>
    </location>
</feature>
<evidence type="ECO:0000256" key="1">
    <source>
        <dbReference type="SAM" id="SignalP"/>
    </source>
</evidence>
<gene>
    <name evidence="3" type="ORF">GGQ97_000543</name>
</gene>